<comment type="caution">
    <text evidence="1">The sequence shown here is derived from an EMBL/GenBank/DDBJ whole genome shotgun (WGS) entry which is preliminary data.</text>
</comment>
<dbReference type="AlphaFoldDB" id="A0AA42SV09"/>
<reference evidence="1" key="1">
    <citation type="submission" date="2022-09" db="EMBL/GenBank/DDBJ databases">
        <title>Intensive care unit water sources are persistently colonized with multi-drug resistant bacteria and are the site of extensive horizontal gene transfer of antibiotic resistance genes.</title>
        <authorList>
            <person name="Diorio-Toth L."/>
        </authorList>
    </citation>
    <scope>NUCLEOTIDE SEQUENCE</scope>
    <source>
        <strain evidence="1">GD03990</strain>
    </source>
</reference>
<dbReference type="Proteomes" id="UP001158730">
    <property type="component" value="Unassembled WGS sequence"/>
</dbReference>
<dbReference type="EMBL" id="JAOBYN010000051">
    <property type="protein sequence ID" value="MDH1057389.1"/>
    <property type="molecule type" value="Genomic_DNA"/>
</dbReference>
<evidence type="ECO:0000313" key="1">
    <source>
        <dbReference type="EMBL" id="MDH1057389.1"/>
    </source>
</evidence>
<sequence>SSRAMFGHRIVRPSFRLGDHHRYRLQPGPMLTNPSKQTVTAHHAPVRFQLLAIVPHLNSAALGYSLIWKGAVGQTEDCHIPSGSVVTASKSSAIGLAISVVEGWAYSGSVPMNLVDAAKCRLEAFEASDQVSIILIRANRLVIDRLRLAAPVPAQELPTPPGRWQFASGQVAHTPDHRTQSEVPDVLI</sequence>
<gene>
    <name evidence="1" type="ORF">N5C05_21890</name>
</gene>
<feature type="non-terminal residue" evidence="1">
    <location>
        <position position="1"/>
    </location>
</feature>
<protein>
    <submittedName>
        <fullName evidence="1">Uncharacterized protein</fullName>
    </submittedName>
</protein>
<proteinExistence type="predicted"/>
<organism evidence="1 2">
    <name type="scientific">Aquipseudomonas alcaligenes</name>
    <name type="common">Pseudomonas alcaligenes</name>
    <dbReference type="NCBI Taxonomy" id="43263"/>
    <lineage>
        <taxon>Bacteria</taxon>
        <taxon>Pseudomonadati</taxon>
        <taxon>Pseudomonadota</taxon>
        <taxon>Gammaproteobacteria</taxon>
        <taxon>Pseudomonadales</taxon>
        <taxon>Pseudomonadaceae</taxon>
        <taxon>Aquipseudomonas</taxon>
    </lineage>
</organism>
<dbReference type="RefSeq" id="WP_280055498.1">
    <property type="nucleotide sequence ID" value="NZ_JAOBYN010000051.1"/>
</dbReference>
<accession>A0AA42SV09</accession>
<evidence type="ECO:0000313" key="2">
    <source>
        <dbReference type="Proteomes" id="UP001158730"/>
    </source>
</evidence>
<name>A0AA42SV09_AQUAC</name>